<keyword evidence="2 6" id="KW-0349">Heme</keyword>
<organism evidence="10 11">
    <name type="scientific">Croceibacterium selenioxidans</name>
    <dbReference type="NCBI Taxonomy" id="2838833"/>
    <lineage>
        <taxon>Bacteria</taxon>
        <taxon>Pseudomonadati</taxon>
        <taxon>Pseudomonadota</taxon>
        <taxon>Alphaproteobacteria</taxon>
        <taxon>Sphingomonadales</taxon>
        <taxon>Erythrobacteraceae</taxon>
        <taxon>Croceibacterium</taxon>
    </lineage>
</organism>
<evidence type="ECO:0000256" key="7">
    <source>
        <dbReference type="SAM" id="MobiDB-lite"/>
    </source>
</evidence>
<evidence type="ECO:0000256" key="8">
    <source>
        <dbReference type="SAM" id="SignalP"/>
    </source>
</evidence>
<feature type="signal peptide" evidence="8">
    <location>
        <begin position="1"/>
        <end position="30"/>
    </location>
</feature>
<evidence type="ECO:0000313" key="11">
    <source>
        <dbReference type="Proteomes" id="UP000811255"/>
    </source>
</evidence>
<dbReference type="InterPro" id="IPR009056">
    <property type="entry name" value="Cyt_c-like_dom"/>
</dbReference>
<dbReference type="InterPro" id="IPR036909">
    <property type="entry name" value="Cyt_c-like_dom_sf"/>
</dbReference>
<feature type="region of interest" description="Disordered" evidence="7">
    <location>
        <begin position="25"/>
        <end position="81"/>
    </location>
</feature>
<keyword evidence="11" id="KW-1185">Reference proteome</keyword>
<reference evidence="10 11" key="1">
    <citation type="submission" date="2021-05" db="EMBL/GenBank/DDBJ databases">
        <title>Croceibacterium sp. LX-88 genome sequence.</title>
        <authorList>
            <person name="Luo X."/>
        </authorList>
    </citation>
    <scope>NUCLEOTIDE SEQUENCE [LARGE SCALE GENOMIC DNA]</scope>
    <source>
        <strain evidence="10 11">LX-88</strain>
    </source>
</reference>
<dbReference type="EMBL" id="JAHFVK010000002">
    <property type="protein sequence ID" value="MBT2135618.1"/>
    <property type="molecule type" value="Genomic_DNA"/>
</dbReference>
<gene>
    <name evidence="10" type="ORF">KK137_14865</name>
</gene>
<protein>
    <submittedName>
        <fullName evidence="10">C-type cytochrome</fullName>
    </submittedName>
</protein>
<dbReference type="PRINTS" id="PR00604">
    <property type="entry name" value="CYTCHRMECIAB"/>
</dbReference>
<dbReference type="InterPro" id="IPR002327">
    <property type="entry name" value="Cyt_c_1A/1B"/>
</dbReference>
<feature type="chain" id="PRO_5047528029" evidence="8">
    <location>
        <begin position="31"/>
        <end position="183"/>
    </location>
</feature>
<dbReference type="Gene3D" id="1.10.760.10">
    <property type="entry name" value="Cytochrome c-like domain"/>
    <property type="match status" value="1"/>
</dbReference>
<proteinExistence type="predicted"/>
<keyword evidence="8" id="KW-0732">Signal</keyword>
<evidence type="ECO:0000256" key="5">
    <source>
        <dbReference type="ARBA" id="ARBA00023004"/>
    </source>
</evidence>
<comment type="caution">
    <text evidence="10">The sequence shown here is derived from an EMBL/GenBank/DDBJ whole genome shotgun (WGS) entry which is preliminary data.</text>
</comment>
<feature type="domain" description="Cytochrome c" evidence="9">
    <location>
        <begin position="85"/>
        <end position="183"/>
    </location>
</feature>
<evidence type="ECO:0000313" key="10">
    <source>
        <dbReference type="EMBL" id="MBT2135618.1"/>
    </source>
</evidence>
<keyword evidence="4" id="KW-0249">Electron transport</keyword>
<evidence type="ECO:0000256" key="4">
    <source>
        <dbReference type="ARBA" id="ARBA00022982"/>
    </source>
</evidence>
<evidence type="ECO:0000256" key="2">
    <source>
        <dbReference type="ARBA" id="ARBA00022617"/>
    </source>
</evidence>
<keyword evidence="3 6" id="KW-0479">Metal-binding</keyword>
<dbReference type="Proteomes" id="UP000811255">
    <property type="component" value="Unassembled WGS sequence"/>
</dbReference>
<keyword evidence="1" id="KW-0813">Transport</keyword>
<dbReference type="PROSITE" id="PS51007">
    <property type="entry name" value="CYTC"/>
    <property type="match status" value="1"/>
</dbReference>
<evidence type="ECO:0000259" key="9">
    <source>
        <dbReference type="PROSITE" id="PS51007"/>
    </source>
</evidence>
<keyword evidence="5 6" id="KW-0408">Iron</keyword>
<dbReference type="SUPFAM" id="SSF46626">
    <property type="entry name" value="Cytochrome c"/>
    <property type="match status" value="1"/>
</dbReference>
<dbReference type="PANTHER" id="PTHR11961">
    <property type="entry name" value="CYTOCHROME C"/>
    <property type="match status" value="1"/>
</dbReference>
<sequence length="183" mass="18379">MFAPTTAARFTSAFALALALAACGGGNDQAEEPTASVTDATPLATPEATDTATPAATPTPEATPSESPSPTPTPTAKATATTAAAATAVEPAAFAQCKACHSVEPGKNGIGPSLAGIWGEKAGAVPGFEFSQPMKDSGLVWNQATLDKYLTDPRGVVPGTKMAFGGVKDATKRQAIIDYIKGL</sequence>
<name>A0ABS5W794_9SPHN</name>
<evidence type="ECO:0000256" key="1">
    <source>
        <dbReference type="ARBA" id="ARBA00022448"/>
    </source>
</evidence>
<feature type="compositionally biased region" description="Low complexity" evidence="7">
    <location>
        <begin position="40"/>
        <end position="66"/>
    </location>
</feature>
<evidence type="ECO:0000256" key="3">
    <source>
        <dbReference type="ARBA" id="ARBA00022723"/>
    </source>
</evidence>
<accession>A0ABS5W794</accession>
<evidence type="ECO:0000256" key="6">
    <source>
        <dbReference type="PROSITE-ProRule" id="PRU00433"/>
    </source>
</evidence>